<sequence length="86" mass="9894">MTCPHCSKRTYFTRKDARAARTHHEKRQGLSIYPCPHQGEDRDGFHVGHRPKSLTRGTIGRGNLAASQRESPHHQHRATEDASRRR</sequence>
<dbReference type="AlphaFoldDB" id="A0A2S2C6J9"/>
<dbReference type="EMBL" id="CP021355">
    <property type="protein sequence ID" value="AWK76434.1"/>
    <property type="molecule type" value="Genomic_DNA"/>
</dbReference>
<organism evidence="2 3">
    <name type="scientific">Rhodococcus oxybenzonivorans</name>
    <dbReference type="NCBI Taxonomy" id="1990687"/>
    <lineage>
        <taxon>Bacteria</taxon>
        <taxon>Bacillati</taxon>
        <taxon>Actinomycetota</taxon>
        <taxon>Actinomycetes</taxon>
        <taxon>Mycobacteriales</taxon>
        <taxon>Nocardiaceae</taxon>
        <taxon>Rhodococcus</taxon>
    </lineage>
</organism>
<proteinExistence type="predicted"/>
<keyword evidence="2" id="KW-0614">Plasmid</keyword>
<protein>
    <submittedName>
        <fullName evidence="2">Uncharacterized protein</fullName>
    </submittedName>
</protein>
<keyword evidence="3" id="KW-1185">Reference proteome</keyword>
<feature type="region of interest" description="Disordered" evidence="1">
    <location>
        <begin position="16"/>
        <end position="86"/>
    </location>
</feature>
<dbReference type="Proteomes" id="UP000245711">
    <property type="component" value="Plasmid pRB98"/>
</dbReference>
<evidence type="ECO:0000256" key="1">
    <source>
        <dbReference type="SAM" id="MobiDB-lite"/>
    </source>
</evidence>
<evidence type="ECO:0000313" key="2">
    <source>
        <dbReference type="EMBL" id="AWK76434.1"/>
    </source>
</evidence>
<name>A0A2S2C6J9_9NOCA</name>
<reference evidence="2 3" key="1">
    <citation type="submission" date="2017-05" db="EMBL/GenBank/DDBJ databases">
        <title>Isolation of Rhodococcus sp. S2-17 biodegrading of BP-3.</title>
        <authorList>
            <person name="Lee Y."/>
            <person name="Kim K.H."/>
            <person name="Chun B.H."/>
            <person name="Jung H.S."/>
            <person name="Jeon C.O."/>
        </authorList>
    </citation>
    <scope>NUCLEOTIDE SEQUENCE [LARGE SCALE GENOMIC DNA]</scope>
    <source>
        <strain evidence="2 3">S2-17</strain>
        <plasmid evidence="3">prb98</plasmid>
    </source>
</reference>
<gene>
    <name evidence="2" type="ORF">CBI38_34060</name>
</gene>
<evidence type="ECO:0000313" key="3">
    <source>
        <dbReference type="Proteomes" id="UP000245711"/>
    </source>
</evidence>
<accession>A0A2S2C6J9</accession>
<dbReference type="OrthoDB" id="4468894at2"/>
<dbReference type="KEGG" id="roz:CBI38_34060"/>
<geneLocation type="plasmid" evidence="3">
    <name>prb98</name>
</geneLocation>
<feature type="compositionally biased region" description="Basic and acidic residues" evidence="1">
    <location>
        <begin position="70"/>
        <end position="86"/>
    </location>
</feature>